<dbReference type="EMBL" id="JUFZ01000086">
    <property type="protein sequence ID" value="KIC06780.1"/>
    <property type="molecule type" value="Genomic_DNA"/>
</dbReference>
<name>A0A0C1GJZ4_9NEIS</name>
<dbReference type="AlphaFoldDB" id="A0A0C1GJZ4"/>
<evidence type="ECO:0000313" key="2">
    <source>
        <dbReference type="Proteomes" id="UP000031390"/>
    </source>
</evidence>
<gene>
    <name evidence="1" type="ORF">MCC93_18340</name>
</gene>
<sequence>MLYHNNLFAQKYIYQAAEKFLHISCKKGRLKTLNTLTNPLHFHAGSSLIGLDFLF</sequence>
<proteinExistence type="predicted"/>
<protein>
    <submittedName>
        <fullName evidence="1">Uncharacterized protein</fullName>
    </submittedName>
</protein>
<organism evidence="1 2">
    <name type="scientific">Morococcus cerebrosus</name>
    <dbReference type="NCBI Taxonomy" id="1056807"/>
    <lineage>
        <taxon>Bacteria</taxon>
        <taxon>Pseudomonadati</taxon>
        <taxon>Pseudomonadota</taxon>
        <taxon>Betaproteobacteria</taxon>
        <taxon>Neisseriales</taxon>
        <taxon>Neisseriaceae</taxon>
        <taxon>Morococcus</taxon>
    </lineage>
</organism>
<dbReference type="Proteomes" id="UP000031390">
    <property type="component" value="Unassembled WGS sequence"/>
</dbReference>
<reference evidence="1 2" key="1">
    <citation type="submission" date="2014-12" db="EMBL/GenBank/DDBJ databases">
        <title>Genome sequence of Morococcus cerebrosus.</title>
        <authorList>
            <person name="Shin S.-K."/>
            <person name="Yi H."/>
        </authorList>
    </citation>
    <scope>NUCLEOTIDE SEQUENCE [LARGE SCALE GENOMIC DNA]</scope>
    <source>
        <strain evidence="1 2">CIP 81.93</strain>
    </source>
</reference>
<evidence type="ECO:0000313" key="1">
    <source>
        <dbReference type="EMBL" id="KIC06780.1"/>
    </source>
</evidence>
<comment type="caution">
    <text evidence="1">The sequence shown here is derived from an EMBL/GenBank/DDBJ whole genome shotgun (WGS) entry which is preliminary data.</text>
</comment>
<accession>A0A0C1GJZ4</accession>